<dbReference type="AlphaFoldDB" id="A0A426XCY1"/>
<dbReference type="CDD" id="cd00303">
    <property type="entry name" value="retropepsin_like"/>
    <property type="match status" value="1"/>
</dbReference>
<reference evidence="1 2" key="1">
    <citation type="journal article" date="2014" name="Agronomy (Basel)">
        <title>A Draft Genome Sequence for Ensete ventricosum, the Drought-Tolerant Tree Against Hunger.</title>
        <authorList>
            <person name="Harrison J."/>
            <person name="Moore K.A."/>
            <person name="Paszkiewicz K."/>
            <person name="Jones T."/>
            <person name="Grant M."/>
            <person name="Ambacheew D."/>
            <person name="Muzemil S."/>
            <person name="Studholme D.J."/>
        </authorList>
    </citation>
    <scope>NUCLEOTIDE SEQUENCE [LARGE SCALE GENOMIC DNA]</scope>
</reference>
<proteinExistence type="predicted"/>
<dbReference type="EMBL" id="AMZH03022451">
    <property type="protein sequence ID" value="RRT37300.1"/>
    <property type="molecule type" value="Genomic_DNA"/>
</dbReference>
<dbReference type="Pfam" id="PF08284">
    <property type="entry name" value="RVP_2"/>
    <property type="match status" value="1"/>
</dbReference>
<organism evidence="1 2">
    <name type="scientific">Ensete ventricosum</name>
    <name type="common">Abyssinian banana</name>
    <name type="synonym">Musa ensete</name>
    <dbReference type="NCBI Taxonomy" id="4639"/>
    <lineage>
        <taxon>Eukaryota</taxon>
        <taxon>Viridiplantae</taxon>
        <taxon>Streptophyta</taxon>
        <taxon>Embryophyta</taxon>
        <taxon>Tracheophyta</taxon>
        <taxon>Spermatophyta</taxon>
        <taxon>Magnoliopsida</taxon>
        <taxon>Liliopsida</taxon>
        <taxon>Zingiberales</taxon>
        <taxon>Musaceae</taxon>
        <taxon>Ensete</taxon>
    </lineage>
</organism>
<dbReference type="Proteomes" id="UP000287651">
    <property type="component" value="Unassembled WGS sequence"/>
</dbReference>
<name>A0A426XCY1_ENSVE</name>
<sequence length="146" mass="16695">MEPRTSLQKGWLLIIEPVEDEDTIPSEEDLILEDEAIEEEPQPIDYVVHALDDYSNPQTMKVGGLLKQQPVTILIDMSSTNNFLYSKVVACMALQIEGCNNFNVKVAKGQILNCDQWYPRVKLLLQDQEVVADFFLLPINDYDLQH</sequence>
<gene>
    <name evidence="1" type="ORF">B296_00045074</name>
</gene>
<accession>A0A426XCY1</accession>
<protein>
    <submittedName>
        <fullName evidence="1">Uncharacterized protein</fullName>
    </submittedName>
</protein>
<evidence type="ECO:0000313" key="2">
    <source>
        <dbReference type="Proteomes" id="UP000287651"/>
    </source>
</evidence>
<evidence type="ECO:0000313" key="1">
    <source>
        <dbReference type="EMBL" id="RRT37300.1"/>
    </source>
</evidence>
<comment type="caution">
    <text evidence="1">The sequence shown here is derived from an EMBL/GenBank/DDBJ whole genome shotgun (WGS) entry which is preliminary data.</text>
</comment>